<reference evidence="3" key="1">
    <citation type="submission" date="2016-06" db="UniProtKB">
        <authorList>
            <consortium name="WormBaseParasite"/>
        </authorList>
    </citation>
    <scope>IDENTIFICATION</scope>
</reference>
<dbReference type="AlphaFoldDB" id="A0A183AZP1"/>
<proteinExistence type="predicted"/>
<accession>A0A183AZP1</accession>
<organism evidence="3">
    <name type="scientific">Echinostoma caproni</name>
    <dbReference type="NCBI Taxonomy" id="27848"/>
    <lineage>
        <taxon>Eukaryota</taxon>
        <taxon>Metazoa</taxon>
        <taxon>Spiralia</taxon>
        <taxon>Lophotrochozoa</taxon>
        <taxon>Platyhelminthes</taxon>
        <taxon>Trematoda</taxon>
        <taxon>Digenea</taxon>
        <taxon>Plagiorchiida</taxon>
        <taxon>Echinostomata</taxon>
        <taxon>Echinostomatoidea</taxon>
        <taxon>Echinostomatidae</taxon>
        <taxon>Echinostoma</taxon>
    </lineage>
</organism>
<dbReference type="WBParaSite" id="ECPE_0001246201-mRNA-1">
    <property type="protein sequence ID" value="ECPE_0001246201-mRNA-1"/>
    <property type="gene ID" value="ECPE_0001246201"/>
</dbReference>
<gene>
    <name evidence="1" type="ORF">ECPE_LOCUS12428</name>
</gene>
<dbReference type="EMBL" id="UZAN01052831">
    <property type="protein sequence ID" value="VDP89700.1"/>
    <property type="molecule type" value="Genomic_DNA"/>
</dbReference>
<evidence type="ECO:0000313" key="2">
    <source>
        <dbReference type="Proteomes" id="UP000272942"/>
    </source>
</evidence>
<evidence type="ECO:0000313" key="1">
    <source>
        <dbReference type="EMBL" id="VDP89700.1"/>
    </source>
</evidence>
<evidence type="ECO:0000313" key="3">
    <source>
        <dbReference type="WBParaSite" id="ECPE_0001246201-mRNA-1"/>
    </source>
</evidence>
<protein>
    <submittedName>
        <fullName evidence="3">HORMA domain-containing protein</fullName>
    </submittedName>
</protein>
<sequence length="198" mass="22972">MDRVYRRVMGVPPDSPFSAYIWETNGFGQVVYVSQSNASVDTFWKKKTEIRDALLEMALQIKRSEGFELYLHGLVYRNNRTVRWDEDYNDEEKTSTKGLTEQLKEMVSQALAHLTSVYLSSVQVTRVELFDVNSAVGALMEVRSLANVFPWVDYKNVFQQMHETVFDTGVKLILSDRFTFLTLGDPDVYRCILDRYSH</sequence>
<dbReference type="Proteomes" id="UP000272942">
    <property type="component" value="Unassembled WGS sequence"/>
</dbReference>
<reference evidence="1 2" key="2">
    <citation type="submission" date="2018-11" db="EMBL/GenBank/DDBJ databases">
        <authorList>
            <consortium name="Pathogen Informatics"/>
        </authorList>
    </citation>
    <scope>NUCLEOTIDE SEQUENCE [LARGE SCALE GENOMIC DNA]</scope>
    <source>
        <strain evidence="1 2">Egypt</strain>
    </source>
</reference>
<name>A0A183AZP1_9TREM</name>
<keyword evidence="2" id="KW-1185">Reference proteome</keyword>